<feature type="region of interest" description="Disordered" evidence="1">
    <location>
        <begin position="1"/>
        <end position="27"/>
    </location>
</feature>
<protein>
    <recommendedName>
        <fullName evidence="2">Hedgehog/Intein (Hint) domain-containing protein</fullName>
    </recommendedName>
</protein>
<evidence type="ECO:0000256" key="1">
    <source>
        <dbReference type="SAM" id="MobiDB-lite"/>
    </source>
</evidence>
<organism evidence="3 4">
    <name type="scientific">Roseovarius litorisediminis</name>
    <dbReference type="NCBI Taxonomy" id="1312363"/>
    <lineage>
        <taxon>Bacteria</taxon>
        <taxon>Pseudomonadati</taxon>
        <taxon>Pseudomonadota</taxon>
        <taxon>Alphaproteobacteria</taxon>
        <taxon>Rhodobacterales</taxon>
        <taxon>Roseobacteraceae</taxon>
        <taxon>Roseovarius</taxon>
    </lineage>
</organism>
<evidence type="ECO:0000313" key="3">
    <source>
        <dbReference type="EMBL" id="SLN65703.1"/>
    </source>
</evidence>
<dbReference type="OrthoDB" id="6305173at2"/>
<dbReference type="Proteomes" id="UP000193827">
    <property type="component" value="Unassembled WGS sequence"/>
</dbReference>
<proteinExistence type="predicted"/>
<accession>A0A1Y5TJX7</accession>
<dbReference type="AlphaFoldDB" id="A0A1Y5TJX7"/>
<evidence type="ECO:0000313" key="4">
    <source>
        <dbReference type="Proteomes" id="UP000193827"/>
    </source>
</evidence>
<name>A0A1Y5TJX7_9RHOB</name>
<evidence type="ECO:0000259" key="2">
    <source>
        <dbReference type="Pfam" id="PF13403"/>
    </source>
</evidence>
<sequence length="264" mass="28867">MTTPMMTSRASSLIQSQANRSHYNQTSLAANPRKSLVMRKYQISYLKPDGSIAQSENIGPATPAFEAAFSAFARGTLIQTTQGPIAVEDLVPGMKILSSTRTPSRLLWIGSMALIPNARNPLQNQAKLTRFMADSLGMGRPISDFMAGPSARILTRPSDMRCVEGDGRILVPARDLADGMNIIELSPPRPVTAYHLCLQRHATVSAAGFDVETFHPGHGFERNMGHNMLSLFLSFFPHVKEPRDFGSLSHPRRPLISPSGTELP</sequence>
<gene>
    <name evidence="3" type="ORF">PEL8287_03621</name>
</gene>
<keyword evidence="4" id="KW-1185">Reference proteome</keyword>
<dbReference type="EMBL" id="FWFL01000012">
    <property type="protein sequence ID" value="SLN65703.1"/>
    <property type="molecule type" value="Genomic_DNA"/>
</dbReference>
<dbReference type="Pfam" id="PF13403">
    <property type="entry name" value="Hint_2"/>
    <property type="match status" value="1"/>
</dbReference>
<dbReference type="InterPro" id="IPR028992">
    <property type="entry name" value="Hedgehog/Intein_dom"/>
</dbReference>
<feature type="domain" description="Hedgehog/Intein (Hint)" evidence="2">
    <location>
        <begin position="71"/>
        <end position="218"/>
    </location>
</feature>
<reference evidence="3 4" key="1">
    <citation type="submission" date="2017-03" db="EMBL/GenBank/DDBJ databases">
        <authorList>
            <person name="Afonso C.L."/>
            <person name="Miller P.J."/>
            <person name="Scott M.A."/>
            <person name="Spackman E."/>
            <person name="Goraichik I."/>
            <person name="Dimitrov K.M."/>
            <person name="Suarez D.L."/>
            <person name="Swayne D.E."/>
        </authorList>
    </citation>
    <scope>NUCLEOTIDE SEQUENCE [LARGE SCALE GENOMIC DNA]</scope>
    <source>
        <strain evidence="3 4">CECT 8287</strain>
    </source>
</reference>